<dbReference type="EMBL" id="VSRR010009149">
    <property type="protein sequence ID" value="MPC49868.1"/>
    <property type="molecule type" value="Genomic_DNA"/>
</dbReference>
<organism evidence="2 3">
    <name type="scientific">Portunus trituberculatus</name>
    <name type="common">Swimming crab</name>
    <name type="synonym">Neptunus trituberculatus</name>
    <dbReference type="NCBI Taxonomy" id="210409"/>
    <lineage>
        <taxon>Eukaryota</taxon>
        <taxon>Metazoa</taxon>
        <taxon>Ecdysozoa</taxon>
        <taxon>Arthropoda</taxon>
        <taxon>Crustacea</taxon>
        <taxon>Multicrustacea</taxon>
        <taxon>Malacostraca</taxon>
        <taxon>Eumalacostraca</taxon>
        <taxon>Eucarida</taxon>
        <taxon>Decapoda</taxon>
        <taxon>Pleocyemata</taxon>
        <taxon>Brachyura</taxon>
        <taxon>Eubrachyura</taxon>
        <taxon>Portunoidea</taxon>
        <taxon>Portunidae</taxon>
        <taxon>Portuninae</taxon>
        <taxon>Portunus</taxon>
    </lineage>
</organism>
<sequence length="159" mass="17076">MTGLHSKGLSQDGADSVGKALNATFGVWASCISHLPGARRDVPAQRTPEAHRTEMPLAVAQGMLNSYGEQEGEVEARPGDHCPPEREGEVGAFCPSIPFPPPLFWRKWTHPPPSVSPQSSRSSVILVTFTRASTSHKHKNGTTGAHNEHITSTFTTSTP</sequence>
<evidence type="ECO:0000313" key="2">
    <source>
        <dbReference type="EMBL" id="MPC49868.1"/>
    </source>
</evidence>
<keyword evidence="3" id="KW-1185">Reference proteome</keyword>
<evidence type="ECO:0000256" key="1">
    <source>
        <dbReference type="SAM" id="MobiDB-lite"/>
    </source>
</evidence>
<feature type="region of interest" description="Disordered" evidence="1">
    <location>
        <begin position="135"/>
        <end position="159"/>
    </location>
</feature>
<comment type="caution">
    <text evidence="2">The sequence shown here is derived from an EMBL/GenBank/DDBJ whole genome shotgun (WGS) entry which is preliminary data.</text>
</comment>
<gene>
    <name evidence="2" type="ORF">E2C01_043682</name>
</gene>
<accession>A0A5B7FY84</accession>
<evidence type="ECO:0000313" key="3">
    <source>
        <dbReference type="Proteomes" id="UP000324222"/>
    </source>
</evidence>
<dbReference type="AlphaFoldDB" id="A0A5B7FY84"/>
<feature type="compositionally biased region" description="Polar residues" evidence="1">
    <location>
        <begin position="141"/>
        <end position="159"/>
    </location>
</feature>
<protein>
    <submittedName>
        <fullName evidence="2">Uncharacterized protein</fullName>
    </submittedName>
</protein>
<dbReference type="PROSITE" id="PS51257">
    <property type="entry name" value="PROKAR_LIPOPROTEIN"/>
    <property type="match status" value="1"/>
</dbReference>
<proteinExistence type="predicted"/>
<reference evidence="2 3" key="1">
    <citation type="submission" date="2019-05" db="EMBL/GenBank/DDBJ databases">
        <title>Another draft genome of Portunus trituberculatus and its Hox gene families provides insights of decapod evolution.</title>
        <authorList>
            <person name="Jeong J.-H."/>
            <person name="Song I."/>
            <person name="Kim S."/>
            <person name="Choi T."/>
            <person name="Kim D."/>
            <person name="Ryu S."/>
            <person name="Kim W."/>
        </authorList>
    </citation>
    <scope>NUCLEOTIDE SEQUENCE [LARGE SCALE GENOMIC DNA]</scope>
    <source>
        <tissue evidence="2">Muscle</tissue>
    </source>
</reference>
<name>A0A5B7FY84_PORTR</name>
<dbReference type="Proteomes" id="UP000324222">
    <property type="component" value="Unassembled WGS sequence"/>
</dbReference>